<gene>
    <name evidence="2" type="ORF">Tco_0927053</name>
</gene>
<feature type="compositionally biased region" description="Basic and acidic residues" evidence="1">
    <location>
        <begin position="39"/>
        <end position="60"/>
    </location>
</feature>
<name>A0ABQ5DCB1_9ASTR</name>
<proteinExistence type="predicted"/>
<protein>
    <submittedName>
        <fullName evidence="2">Uncharacterized protein</fullName>
    </submittedName>
</protein>
<accession>A0ABQ5DCB1</accession>
<reference evidence="2" key="1">
    <citation type="journal article" date="2022" name="Int. J. Mol. Sci.">
        <title>Draft Genome of Tanacetum Coccineum: Genomic Comparison of Closely Related Tanacetum-Family Plants.</title>
        <authorList>
            <person name="Yamashiro T."/>
            <person name="Shiraishi A."/>
            <person name="Nakayama K."/>
            <person name="Satake H."/>
        </authorList>
    </citation>
    <scope>NUCLEOTIDE SEQUENCE</scope>
</reference>
<evidence type="ECO:0000313" key="2">
    <source>
        <dbReference type="EMBL" id="GJT36634.1"/>
    </source>
</evidence>
<feature type="region of interest" description="Disordered" evidence="1">
    <location>
        <begin position="1"/>
        <end position="60"/>
    </location>
</feature>
<organism evidence="2 3">
    <name type="scientific">Tanacetum coccineum</name>
    <dbReference type="NCBI Taxonomy" id="301880"/>
    <lineage>
        <taxon>Eukaryota</taxon>
        <taxon>Viridiplantae</taxon>
        <taxon>Streptophyta</taxon>
        <taxon>Embryophyta</taxon>
        <taxon>Tracheophyta</taxon>
        <taxon>Spermatophyta</taxon>
        <taxon>Magnoliopsida</taxon>
        <taxon>eudicotyledons</taxon>
        <taxon>Gunneridae</taxon>
        <taxon>Pentapetalae</taxon>
        <taxon>asterids</taxon>
        <taxon>campanulids</taxon>
        <taxon>Asterales</taxon>
        <taxon>Asteraceae</taxon>
        <taxon>Asteroideae</taxon>
        <taxon>Anthemideae</taxon>
        <taxon>Anthemidinae</taxon>
        <taxon>Tanacetum</taxon>
    </lineage>
</organism>
<evidence type="ECO:0000256" key="1">
    <source>
        <dbReference type="SAM" id="MobiDB-lite"/>
    </source>
</evidence>
<evidence type="ECO:0000313" key="3">
    <source>
        <dbReference type="Proteomes" id="UP001151760"/>
    </source>
</evidence>
<sequence length="97" mass="10941">MTSSNNQMHNDIMESCSKERPPMLAPGSYAYGDLAVPAKGDDPGQPRVVREETYANTSKENKKLISPEGEAIYMILNRISNDIYSTVDAYHITREMW</sequence>
<dbReference type="Proteomes" id="UP001151760">
    <property type="component" value="Unassembled WGS sequence"/>
</dbReference>
<keyword evidence="3" id="KW-1185">Reference proteome</keyword>
<comment type="caution">
    <text evidence="2">The sequence shown here is derived from an EMBL/GenBank/DDBJ whole genome shotgun (WGS) entry which is preliminary data.</text>
</comment>
<dbReference type="EMBL" id="BQNB010015155">
    <property type="protein sequence ID" value="GJT36634.1"/>
    <property type="molecule type" value="Genomic_DNA"/>
</dbReference>
<reference evidence="2" key="2">
    <citation type="submission" date="2022-01" db="EMBL/GenBank/DDBJ databases">
        <authorList>
            <person name="Yamashiro T."/>
            <person name="Shiraishi A."/>
            <person name="Satake H."/>
            <person name="Nakayama K."/>
        </authorList>
    </citation>
    <scope>NUCLEOTIDE SEQUENCE</scope>
</reference>